<dbReference type="RefSeq" id="WP_167082389.1">
    <property type="nucleotide sequence ID" value="NZ_BAAADC010000001.1"/>
</dbReference>
<evidence type="ECO:0000256" key="3">
    <source>
        <dbReference type="ARBA" id="ARBA00005133"/>
    </source>
</evidence>
<evidence type="ECO:0000313" key="13">
    <source>
        <dbReference type="Proteomes" id="UP000570514"/>
    </source>
</evidence>
<evidence type="ECO:0000256" key="11">
    <source>
        <dbReference type="RuleBase" id="RU003658"/>
    </source>
</evidence>
<evidence type="ECO:0000256" key="1">
    <source>
        <dbReference type="ARBA" id="ARBA00000901"/>
    </source>
</evidence>
<keyword evidence="7 9" id="KW-0368">Histidine biosynthesis</keyword>
<comment type="caution">
    <text evidence="12">The sequence shown here is derived from an EMBL/GenBank/DDBJ whole genome shotgun (WGS) entry which is preliminary data.</text>
</comment>
<comment type="pathway">
    <text evidence="3 9 11">Amino-acid biosynthesis; L-histidine biosynthesis; L-histidine from 5-phospho-alpha-D-ribose 1-diphosphate: step 4/9.</text>
</comment>
<proteinExistence type="inferred from homology"/>
<dbReference type="GO" id="GO:0000162">
    <property type="term" value="P:L-tryptophan biosynthetic process"/>
    <property type="evidence" value="ECO:0007669"/>
    <property type="project" value="TreeGrafter"/>
</dbReference>
<dbReference type="FunFam" id="3.20.20.70:FF:000009">
    <property type="entry name" value="1-(5-phosphoribosyl)-5-[(5-phosphoribosylamino)methylideneamino] imidazole-4-carboxamide isomerase"/>
    <property type="match status" value="1"/>
</dbReference>
<evidence type="ECO:0000256" key="8">
    <source>
        <dbReference type="ARBA" id="ARBA00023235"/>
    </source>
</evidence>
<dbReference type="PANTHER" id="PTHR43090:SF2">
    <property type="entry name" value="1-(5-PHOSPHORIBOSYL)-5-[(5-PHOSPHORIBOSYLAMINO)METHYLIDENEAMINO] IMIDAZOLE-4-CARBOXAMIDE ISOMERASE"/>
    <property type="match status" value="1"/>
</dbReference>
<evidence type="ECO:0000256" key="9">
    <source>
        <dbReference type="HAMAP-Rule" id="MF_01014"/>
    </source>
</evidence>
<dbReference type="InterPro" id="IPR006063">
    <property type="entry name" value="HisA_bact_arch"/>
</dbReference>
<evidence type="ECO:0000256" key="10">
    <source>
        <dbReference type="RuleBase" id="RU003657"/>
    </source>
</evidence>
<evidence type="ECO:0000256" key="6">
    <source>
        <dbReference type="ARBA" id="ARBA00022605"/>
    </source>
</evidence>
<dbReference type="HAMAP" id="MF_01014">
    <property type="entry name" value="HisA"/>
    <property type="match status" value="1"/>
</dbReference>
<dbReference type="InterPro" id="IPR023016">
    <property type="entry name" value="HisA/PriA"/>
</dbReference>
<keyword evidence="13" id="KW-1185">Reference proteome</keyword>
<evidence type="ECO:0000256" key="5">
    <source>
        <dbReference type="ARBA" id="ARBA00022490"/>
    </source>
</evidence>
<comment type="similarity">
    <text evidence="4 9 10">Belongs to the HisA/HisF family.</text>
</comment>
<comment type="catalytic activity">
    <reaction evidence="1 9 11">
        <text>1-(5-phospho-beta-D-ribosyl)-5-[(5-phospho-beta-D-ribosylamino)methylideneamino]imidazole-4-carboxamide = 5-[(5-phospho-1-deoxy-D-ribulos-1-ylimino)methylamino]-1-(5-phospho-beta-D-ribosyl)imidazole-4-carboxamide</text>
        <dbReference type="Rhea" id="RHEA:15469"/>
        <dbReference type="ChEBI" id="CHEBI:58435"/>
        <dbReference type="ChEBI" id="CHEBI:58525"/>
        <dbReference type="EC" id="5.3.1.16"/>
    </reaction>
</comment>
<dbReference type="InterPro" id="IPR006062">
    <property type="entry name" value="His_biosynth"/>
</dbReference>
<feature type="active site" description="Proton donor" evidence="9">
    <location>
        <position position="129"/>
    </location>
</feature>
<evidence type="ECO:0000313" key="12">
    <source>
        <dbReference type="EMBL" id="NIK88197.1"/>
    </source>
</evidence>
<reference evidence="12 13" key="1">
    <citation type="submission" date="2020-03" db="EMBL/GenBank/DDBJ databases">
        <title>Genomic Encyclopedia of Type Strains, Phase IV (KMG-IV): sequencing the most valuable type-strain genomes for metagenomic binning, comparative biology and taxonomic classification.</title>
        <authorList>
            <person name="Goeker M."/>
        </authorList>
    </citation>
    <scope>NUCLEOTIDE SEQUENCE [LARGE SCALE GENOMIC DNA]</scope>
    <source>
        <strain evidence="12 13">DSM 19867</strain>
    </source>
</reference>
<accession>A0A846MZ31</accession>
<dbReference type="InterPro" id="IPR044524">
    <property type="entry name" value="Isoase_HisA-like"/>
</dbReference>
<dbReference type="Proteomes" id="UP000570514">
    <property type="component" value="Unassembled WGS sequence"/>
</dbReference>
<sequence>MIIFPAIDLKDGHCVRLKRGEMASATVFNDDPAAQALEFQNAGFSWLHCVDLNGAFDGRSVNAEAVKAIRAAITLPIQLGGGIRDLKGIEAWLEAGITRVILGTIALTNPTLVKEAARAFPGKIVVGADAKGGKIATEGWAETSEVTPIELGKRFEDAGVAAVLFTDVDRDGLLKGVNVGATAALAAALTIPVIASGGVGGIEDIKALVAEPNIEGVVVGRALYDGRIDPAEALKIAGKQ</sequence>
<dbReference type="InterPro" id="IPR013785">
    <property type="entry name" value="Aldolase_TIM"/>
</dbReference>
<name>A0A846MZ31_9PROT</name>
<dbReference type="EMBL" id="JAASRM010000001">
    <property type="protein sequence ID" value="NIK88197.1"/>
    <property type="molecule type" value="Genomic_DNA"/>
</dbReference>
<dbReference type="GO" id="GO:0000105">
    <property type="term" value="P:L-histidine biosynthetic process"/>
    <property type="evidence" value="ECO:0007669"/>
    <property type="project" value="UniProtKB-UniRule"/>
</dbReference>
<evidence type="ECO:0000256" key="4">
    <source>
        <dbReference type="ARBA" id="ARBA00009667"/>
    </source>
</evidence>
<comment type="subcellular location">
    <subcellularLocation>
        <location evidence="2 9 11">Cytoplasm</location>
    </subcellularLocation>
</comment>
<evidence type="ECO:0000256" key="2">
    <source>
        <dbReference type="ARBA" id="ARBA00004496"/>
    </source>
</evidence>
<dbReference type="UniPathway" id="UPA00031">
    <property type="reaction ID" value="UER00009"/>
</dbReference>
<organism evidence="12 13">
    <name type="scientific">Rhizomicrobium palustre</name>
    <dbReference type="NCBI Taxonomy" id="189966"/>
    <lineage>
        <taxon>Bacteria</taxon>
        <taxon>Pseudomonadati</taxon>
        <taxon>Pseudomonadota</taxon>
        <taxon>Alphaproteobacteria</taxon>
        <taxon>Micropepsales</taxon>
        <taxon>Micropepsaceae</taxon>
        <taxon>Rhizomicrobium</taxon>
    </lineage>
</organism>
<dbReference type="InterPro" id="IPR011060">
    <property type="entry name" value="RibuloseP-bd_barrel"/>
</dbReference>
<gene>
    <name evidence="9" type="primary">hisA</name>
    <name evidence="12" type="ORF">FHS83_001515</name>
</gene>
<dbReference type="SUPFAM" id="SSF51366">
    <property type="entry name" value="Ribulose-phoshate binding barrel"/>
    <property type="match status" value="1"/>
</dbReference>
<dbReference type="NCBIfam" id="TIGR00007">
    <property type="entry name" value="1-(5-phosphoribosyl)-5-[(5-phosphoribosylamino)methylideneamino]imidazole-4-carboxamide isomerase"/>
    <property type="match status" value="1"/>
</dbReference>
<feature type="active site" description="Proton acceptor" evidence="9">
    <location>
        <position position="8"/>
    </location>
</feature>
<dbReference type="GO" id="GO:0005737">
    <property type="term" value="C:cytoplasm"/>
    <property type="evidence" value="ECO:0007669"/>
    <property type="project" value="UniProtKB-SubCell"/>
</dbReference>
<dbReference type="PANTHER" id="PTHR43090">
    <property type="entry name" value="1-(5-PHOSPHORIBOSYL)-5-[(5-PHOSPHORIBOSYLAMINO)METHYLIDENEAMINO] IMIDAZOLE-4-CARBOXAMIDE ISOMERASE"/>
    <property type="match status" value="1"/>
</dbReference>
<dbReference type="AlphaFoldDB" id="A0A846MZ31"/>
<keyword evidence="8 9" id="KW-0413">Isomerase</keyword>
<evidence type="ECO:0000256" key="7">
    <source>
        <dbReference type="ARBA" id="ARBA00023102"/>
    </source>
</evidence>
<keyword evidence="6 9" id="KW-0028">Amino-acid biosynthesis</keyword>
<dbReference type="NCBIfam" id="NF010112">
    <property type="entry name" value="PRK13585.1"/>
    <property type="match status" value="1"/>
</dbReference>
<protein>
    <recommendedName>
        <fullName evidence="9 11">1-(5-phosphoribosyl)-5-[(5-phosphoribosylamino)methylideneamino] imidazole-4-carboxamide isomerase</fullName>
        <ecNumber evidence="9 11">5.3.1.16</ecNumber>
    </recommendedName>
    <alternativeName>
        <fullName evidence="9">Phosphoribosylformimino-5-aminoimidazole carboxamide ribotide isomerase</fullName>
    </alternativeName>
</protein>
<dbReference type="EC" id="5.3.1.16" evidence="9 11"/>
<dbReference type="GO" id="GO:0003949">
    <property type="term" value="F:1-(5-phosphoribosyl)-5-[(5-phosphoribosylamino)methylideneamino]imidazole-4-carboxamide isomerase activity"/>
    <property type="evidence" value="ECO:0007669"/>
    <property type="project" value="UniProtKB-UniRule"/>
</dbReference>
<dbReference type="CDD" id="cd04732">
    <property type="entry name" value="HisA"/>
    <property type="match status" value="1"/>
</dbReference>
<dbReference type="Gene3D" id="3.20.20.70">
    <property type="entry name" value="Aldolase class I"/>
    <property type="match status" value="1"/>
</dbReference>
<keyword evidence="5 9" id="KW-0963">Cytoplasm</keyword>
<dbReference type="Pfam" id="PF00977">
    <property type="entry name" value="His_biosynth"/>
    <property type="match status" value="1"/>
</dbReference>